<dbReference type="GO" id="GO:0005615">
    <property type="term" value="C:extracellular space"/>
    <property type="evidence" value="ECO:0007669"/>
    <property type="project" value="InterPro"/>
</dbReference>
<dbReference type="PANTHER" id="PTHR11461">
    <property type="entry name" value="SERINE PROTEASE INHIBITOR, SERPIN"/>
    <property type="match status" value="1"/>
</dbReference>
<dbReference type="PANTHER" id="PTHR11461:SF211">
    <property type="entry name" value="GH10112P-RELATED"/>
    <property type="match status" value="1"/>
</dbReference>
<comment type="caution">
    <text evidence="4">The sequence shown here is derived from an EMBL/GenBank/DDBJ whole genome shotgun (WGS) entry which is preliminary data.</text>
</comment>
<feature type="domain" description="Serpin" evidence="3">
    <location>
        <begin position="18"/>
        <end position="353"/>
    </location>
</feature>
<dbReference type="InterPro" id="IPR042178">
    <property type="entry name" value="Serpin_sf_1"/>
</dbReference>
<dbReference type="InterPro" id="IPR023795">
    <property type="entry name" value="Serpin_CS"/>
</dbReference>
<protein>
    <recommendedName>
        <fullName evidence="3">Serpin domain-containing protein</fullName>
    </recommendedName>
</protein>
<dbReference type="SMART" id="SM00093">
    <property type="entry name" value="SERPIN"/>
    <property type="match status" value="1"/>
</dbReference>
<comment type="similarity">
    <text evidence="1 2">Belongs to the serpin family.</text>
</comment>
<evidence type="ECO:0000313" key="5">
    <source>
        <dbReference type="Proteomes" id="UP001497525"/>
    </source>
</evidence>
<dbReference type="InterPro" id="IPR000215">
    <property type="entry name" value="Serpin_fam"/>
</dbReference>
<reference evidence="4" key="1">
    <citation type="submission" date="2024-06" db="EMBL/GenBank/DDBJ databases">
        <authorList>
            <person name="Liu X."/>
            <person name="Lenzi L."/>
            <person name="Haldenby T S."/>
            <person name="Uol C."/>
        </authorList>
    </citation>
    <scope>NUCLEOTIDE SEQUENCE</scope>
</reference>
<dbReference type="Gene3D" id="3.30.497.10">
    <property type="entry name" value="Antithrombin, subunit I, domain 2"/>
    <property type="match status" value="2"/>
</dbReference>
<dbReference type="Gene3D" id="2.30.39.10">
    <property type="entry name" value="Alpha-1-antitrypsin, domain 1"/>
    <property type="match status" value="1"/>
</dbReference>
<dbReference type="InterPro" id="IPR036186">
    <property type="entry name" value="Serpin_sf"/>
</dbReference>
<gene>
    <name evidence="4" type="ORF">CDAUBV1_LOCUS16518</name>
</gene>
<sequence length="356" mass="39500">MEKQEELLIQSSLVNFTTDVYSEAVKRQTASSLENMFISPLSIWIAMSMTEAGSRGDTKKEMVKALRLPAKLSDEKIHETVGSTLMKCFESVPGVDVALANRLFVLKPATIQKRFGNLIQKYYKSYADERQENSWSDKLYFLIGLWLDVFEEKNTDDAPFYKLDGSVQTVKMMYNGGVFPYVKLSEMGAQGLKIPFENNGWCLLVVLPDENSGLPNLLLHLQTPGAISAILEKEFNYEKVSLYLPRFKLGGGSAMDVGEILHSLGMNLVFEQGKADLSGICEDHPIFVSAISHKAILEVDEQGATAATATVDMLGGCAVMTTQPIKFLVDHPFFVAIVYNSIIPVFMGHVCEPQTL</sequence>
<evidence type="ECO:0000256" key="1">
    <source>
        <dbReference type="ARBA" id="ARBA00009500"/>
    </source>
</evidence>
<dbReference type="Proteomes" id="UP001497525">
    <property type="component" value="Unassembled WGS sequence"/>
</dbReference>
<dbReference type="GO" id="GO:0004867">
    <property type="term" value="F:serine-type endopeptidase inhibitor activity"/>
    <property type="evidence" value="ECO:0007669"/>
    <property type="project" value="InterPro"/>
</dbReference>
<proteinExistence type="inferred from homology"/>
<dbReference type="InterPro" id="IPR042185">
    <property type="entry name" value="Serpin_sf_2"/>
</dbReference>
<accession>A0AAV2U0G2</accession>
<name>A0AAV2U0G2_CALDB</name>
<dbReference type="SUPFAM" id="SSF56574">
    <property type="entry name" value="Serpins"/>
    <property type="match status" value="1"/>
</dbReference>
<evidence type="ECO:0000313" key="4">
    <source>
        <dbReference type="EMBL" id="CAL5141264.1"/>
    </source>
</evidence>
<dbReference type="InterPro" id="IPR023796">
    <property type="entry name" value="Serpin_dom"/>
</dbReference>
<dbReference type="PROSITE" id="PS00284">
    <property type="entry name" value="SERPIN"/>
    <property type="match status" value="1"/>
</dbReference>
<dbReference type="Pfam" id="PF00079">
    <property type="entry name" value="Serpin"/>
    <property type="match status" value="2"/>
</dbReference>
<dbReference type="AlphaFoldDB" id="A0AAV2U0G2"/>
<evidence type="ECO:0000259" key="3">
    <source>
        <dbReference type="SMART" id="SM00093"/>
    </source>
</evidence>
<evidence type="ECO:0000256" key="2">
    <source>
        <dbReference type="RuleBase" id="RU000411"/>
    </source>
</evidence>
<organism evidence="4 5">
    <name type="scientific">Calicophoron daubneyi</name>
    <name type="common">Rumen fluke</name>
    <name type="synonym">Paramphistomum daubneyi</name>
    <dbReference type="NCBI Taxonomy" id="300641"/>
    <lineage>
        <taxon>Eukaryota</taxon>
        <taxon>Metazoa</taxon>
        <taxon>Spiralia</taxon>
        <taxon>Lophotrochozoa</taxon>
        <taxon>Platyhelminthes</taxon>
        <taxon>Trematoda</taxon>
        <taxon>Digenea</taxon>
        <taxon>Plagiorchiida</taxon>
        <taxon>Pronocephalata</taxon>
        <taxon>Paramphistomoidea</taxon>
        <taxon>Paramphistomidae</taxon>
        <taxon>Calicophoron</taxon>
    </lineage>
</organism>
<dbReference type="EMBL" id="CAXLJL010000823">
    <property type="protein sequence ID" value="CAL5141264.1"/>
    <property type="molecule type" value="Genomic_DNA"/>
</dbReference>